<comment type="caution">
    <text evidence="7">The sequence shown here is derived from an EMBL/GenBank/DDBJ whole genome shotgun (WGS) entry which is preliminary data.</text>
</comment>
<comment type="similarity">
    <text evidence="2 4">Belongs to the dUTPase family.</text>
</comment>
<evidence type="ECO:0000256" key="5">
    <source>
        <dbReference type="SAM" id="MobiDB-lite"/>
    </source>
</evidence>
<dbReference type="EC" id="3.6.1.23" evidence="4"/>
<evidence type="ECO:0000256" key="1">
    <source>
        <dbReference type="ARBA" id="ARBA00005142"/>
    </source>
</evidence>
<reference evidence="7" key="2">
    <citation type="submission" date="2021-04" db="EMBL/GenBank/DDBJ databases">
        <authorList>
            <person name="Podell S."/>
        </authorList>
    </citation>
    <scope>NUCLEOTIDE SEQUENCE</scope>
    <source>
        <strain evidence="7">Hildebrandi</strain>
    </source>
</reference>
<accession>A0A9K3PIN0</accession>
<keyword evidence="4" id="KW-0460">Magnesium</keyword>
<comment type="pathway">
    <text evidence="1 4">Pyrimidine metabolism; dUMP biosynthesis; dUMP from dCTP (dUTP route): step 2/2.</text>
</comment>
<dbReference type="GO" id="GO:0046081">
    <property type="term" value="P:dUTP catabolic process"/>
    <property type="evidence" value="ECO:0007669"/>
    <property type="project" value="UniProtKB-UniRule"/>
</dbReference>
<keyword evidence="3 4" id="KW-0546">Nucleotide metabolism</keyword>
<evidence type="ECO:0000256" key="2">
    <source>
        <dbReference type="ARBA" id="ARBA00006581"/>
    </source>
</evidence>
<dbReference type="GO" id="GO:0006226">
    <property type="term" value="P:dUMP biosynthetic process"/>
    <property type="evidence" value="ECO:0007669"/>
    <property type="project" value="UniProtKB-UniRule"/>
</dbReference>
<dbReference type="Pfam" id="PF00692">
    <property type="entry name" value="dUTPase"/>
    <property type="match status" value="1"/>
</dbReference>
<dbReference type="Proteomes" id="UP000693970">
    <property type="component" value="Unassembled WGS sequence"/>
</dbReference>
<dbReference type="PANTHER" id="PTHR11241:SF0">
    <property type="entry name" value="DEOXYURIDINE 5'-TRIPHOSPHATE NUCLEOTIDOHYDROLASE"/>
    <property type="match status" value="1"/>
</dbReference>
<dbReference type="NCBIfam" id="NF001862">
    <property type="entry name" value="PRK00601.1"/>
    <property type="match status" value="1"/>
</dbReference>
<protein>
    <recommendedName>
        <fullName evidence="4">Deoxyuridine 5'-triphosphate nucleotidohydrolase</fullName>
        <shortName evidence="4">dUTPase</shortName>
        <ecNumber evidence="4">3.6.1.23</ecNumber>
    </recommendedName>
    <alternativeName>
        <fullName evidence="4">dUTP pyrophosphatase</fullName>
    </alternativeName>
</protein>
<feature type="compositionally biased region" description="Low complexity" evidence="5">
    <location>
        <begin position="163"/>
        <end position="181"/>
    </location>
</feature>
<dbReference type="PANTHER" id="PTHR11241">
    <property type="entry name" value="DEOXYURIDINE 5'-TRIPHOSPHATE NUCLEOTIDOHYDROLASE"/>
    <property type="match status" value="1"/>
</dbReference>
<dbReference type="InterPro" id="IPR029054">
    <property type="entry name" value="dUTPase-like"/>
</dbReference>
<feature type="domain" description="dUTPase-like" evidence="6">
    <location>
        <begin position="23"/>
        <end position="150"/>
    </location>
</feature>
<keyword evidence="4" id="KW-0378">Hydrolase</keyword>
<keyword evidence="4" id="KW-0479">Metal-binding</keyword>
<comment type="cofactor">
    <cofactor evidence="4">
        <name>Mg(2+)</name>
        <dbReference type="ChEBI" id="CHEBI:18420"/>
    </cofactor>
</comment>
<name>A0A9K3PIN0_9STRA</name>
<feature type="region of interest" description="Disordered" evidence="5">
    <location>
        <begin position="138"/>
        <end position="207"/>
    </location>
</feature>
<dbReference type="AlphaFoldDB" id="A0A9K3PIN0"/>
<evidence type="ECO:0000313" key="7">
    <source>
        <dbReference type="EMBL" id="KAG7349107.1"/>
    </source>
</evidence>
<dbReference type="NCBIfam" id="TIGR00576">
    <property type="entry name" value="dut"/>
    <property type="match status" value="1"/>
</dbReference>
<keyword evidence="8" id="KW-1185">Reference proteome</keyword>
<evidence type="ECO:0000313" key="8">
    <source>
        <dbReference type="Proteomes" id="UP000693970"/>
    </source>
</evidence>
<sequence>MATTTTTTTTAMTLQVKRLSDTAVLPVRGSEWAAGYDLSASQPTVIKAGGRGIVATDLSIACPAGTYGRIAPRSGLTVKKGIHVGAGVVDADYRGPVGVVLFNLGTEDLQIQPGDRIAQLILESIVMAPVEEVDELDDTVRGSDGFGSTGVEGIPPDAKRQRNTTTTTNTNNTIISPANSNSDDDNEKKDDSNAAAAMDVSPNDDKQ</sequence>
<organism evidence="7 8">
    <name type="scientific">Nitzschia inconspicua</name>
    <dbReference type="NCBI Taxonomy" id="303405"/>
    <lineage>
        <taxon>Eukaryota</taxon>
        <taxon>Sar</taxon>
        <taxon>Stramenopiles</taxon>
        <taxon>Ochrophyta</taxon>
        <taxon>Bacillariophyta</taxon>
        <taxon>Bacillariophyceae</taxon>
        <taxon>Bacillariophycidae</taxon>
        <taxon>Bacillariales</taxon>
        <taxon>Bacillariaceae</taxon>
        <taxon>Nitzschia</taxon>
    </lineage>
</organism>
<comment type="catalytic activity">
    <reaction evidence="4">
        <text>dUTP + H2O = dUMP + diphosphate + H(+)</text>
        <dbReference type="Rhea" id="RHEA:10248"/>
        <dbReference type="ChEBI" id="CHEBI:15377"/>
        <dbReference type="ChEBI" id="CHEBI:15378"/>
        <dbReference type="ChEBI" id="CHEBI:33019"/>
        <dbReference type="ChEBI" id="CHEBI:61555"/>
        <dbReference type="ChEBI" id="CHEBI:246422"/>
        <dbReference type="EC" id="3.6.1.23"/>
    </reaction>
</comment>
<evidence type="ECO:0000256" key="3">
    <source>
        <dbReference type="ARBA" id="ARBA00023080"/>
    </source>
</evidence>
<reference evidence="7" key="1">
    <citation type="journal article" date="2021" name="Sci. Rep.">
        <title>Diploid genomic architecture of Nitzschia inconspicua, an elite biomass production diatom.</title>
        <authorList>
            <person name="Oliver A."/>
            <person name="Podell S."/>
            <person name="Pinowska A."/>
            <person name="Traller J.C."/>
            <person name="Smith S.R."/>
            <person name="McClure R."/>
            <person name="Beliaev A."/>
            <person name="Bohutskyi P."/>
            <person name="Hill E.A."/>
            <person name="Rabines A."/>
            <person name="Zheng H."/>
            <person name="Allen L.Z."/>
            <person name="Kuo A."/>
            <person name="Grigoriev I.V."/>
            <person name="Allen A.E."/>
            <person name="Hazlebeck D."/>
            <person name="Allen E.E."/>
        </authorList>
    </citation>
    <scope>NUCLEOTIDE SEQUENCE</scope>
    <source>
        <strain evidence="7">Hildebrandi</strain>
    </source>
</reference>
<dbReference type="EMBL" id="JAGRRH010000019">
    <property type="protein sequence ID" value="KAG7349107.1"/>
    <property type="molecule type" value="Genomic_DNA"/>
</dbReference>
<dbReference type="OrthoDB" id="10261072at2759"/>
<dbReference type="CDD" id="cd07557">
    <property type="entry name" value="trimeric_dUTPase"/>
    <property type="match status" value="1"/>
</dbReference>
<comment type="function">
    <text evidence="4">Involved in nucleotide metabolism via production of dUMP, the immediate precursor of thymidine nucleotides, and decreases the intracellular concentration of dUTP so that uracil cannot be incorporated into DNA.</text>
</comment>
<dbReference type="InterPro" id="IPR008181">
    <property type="entry name" value="dUTPase"/>
</dbReference>
<dbReference type="GO" id="GO:0004170">
    <property type="term" value="F:dUTP diphosphatase activity"/>
    <property type="evidence" value="ECO:0007669"/>
    <property type="project" value="UniProtKB-UniRule"/>
</dbReference>
<dbReference type="InterPro" id="IPR033704">
    <property type="entry name" value="dUTPase_trimeric"/>
</dbReference>
<dbReference type="GO" id="GO:0000287">
    <property type="term" value="F:magnesium ion binding"/>
    <property type="evidence" value="ECO:0007669"/>
    <property type="project" value="UniProtKB-UniRule"/>
</dbReference>
<evidence type="ECO:0000259" key="6">
    <source>
        <dbReference type="Pfam" id="PF00692"/>
    </source>
</evidence>
<evidence type="ECO:0000256" key="4">
    <source>
        <dbReference type="RuleBase" id="RU367024"/>
    </source>
</evidence>
<proteinExistence type="inferred from homology"/>
<gene>
    <name evidence="7" type="ORF">IV203_011704</name>
</gene>